<dbReference type="InterPro" id="IPR057258">
    <property type="entry name" value="Ribosomal_uS3"/>
</dbReference>
<name>A0A0G1VYL0_9BACT</name>
<dbReference type="GO" id="GO:0022627">
    <property type="term" value="C:cytosolic small ribosomal subunit"/>
    <property type="evidence" value="ECO:0007669"/>
    <property type="project" value="TreeGrafter"/>
</dbReference>
<dbReference type="FunFam" id="3.30.300.20:FF:000001">
    <property type="entry name" value="30S ribosomal protein S3"/>
    <property type="match status" value="1"/>
</dbReference>
<keyword evidence="4 8" id="KW-0689">Ribosomal protein</keyword>
<organism evidence="10 11">
    <name type="scientific">Candidatus Gottesmanbacteria bacterium GW2011_GWB1_49_7</name>
    <dbReference type="NCBI Taxonomy" id="1618448"/>
    <lineage>
        <taxon>Bacteria</taxon>
        <taxon>Candidatus Gottesmaniibacteriota</taxon>
    </lineage>
</organism>
<dbReference type="Proteomes" id="UP000034588">
    <property type="component" value="Unassembled WGS sequence"/>
</dbReference>
<evidence type="ECO:0000256" key="1">
    <source>
        <dbReference type="ARBA" id="ARBA00010761"/>
    </source>
</evidence>
<dbReference type="NCBIfam" id="TIGR01009">
    <property type="entry name" value="rpsC_bact"/>
    <property type="match status" value="1"/>
</dbReference>
<dbReference type="SUPFAM" id="SSF54814">
    <property type="entry name" value="Prokaryotic type KH domain (KH-domain type II)"/>
    <property type="match status" value="1"/>
</dbReference>
<dbReference type="InterPro" id="IPR004044">
    <property type="entry name" value="KH_dom_type_2"/>
</dbReference>
<dbReference type="Gene3D" id="3.30.300.20">
    <property type="match status" value="1"/>
</dbReference>
<keyword evidence="5 8" id="KW-0687">Ribonucleoprotein</keyword>
<dbReference type="Gene3D" id="3.30.1140.32">
    <property type="entry name" value="Ribosomal protein S3, C-terminal domain"/>
    <property type="match status" value="1"/>
</dbReference>
<protein>
    <recommendedName>
        <fullName evidence="7 8">Small ribosomal subunit protein uS3</fullName>
    </recommendedName>
</protein>
<evidence type="ECO:0000256" key="2">
    <source>
        <dbReference type="ARBA" id="ARBA00022730"/>
    </source>
</evidence>
<keyword evidence="3 8" id="KW-0694">RNA-binding</keyword>
<accession>A0A0G1VYL0</accession>
<dbReference type="Pfam" id="PF00189">
    <property type="entry name" value="Ribosomal_S3_C"/>
    <property type="match status" value="1"/>
</dbReference>
<dbReference type="SUPFAM" id="SSF54821">
    <property type="entry name" value="Ribosomal protein S3 C-terminal domain"/>
    <property type="match status" value="1"/>
</dbReference>
<dbReference type="EMBL" id="LCQD01000019">
    <property type="protein sequence ID" value="KKW11430.1"/>
    <property type="molecule type" value="Genomic_DNA"/>
</dbReference>
<dbReference type="Pfam" id="PF07650">
    <property type="entry name" value="KH_2"/>
    <property type="match status" value="1"/>
</dbReference>
<evidence type="ECO:0000313" key="11">
    <source>
        <dbReference type="Proteomes" id="UP000034588"/>
    </source>
</evidence>
<comment type="function">
    <text evidence="6 8">Binds the lower part of the 30S subunit head. Binds mRNA in the 70S ribosome, positioning it for translation.</text>
</comment>
<dbReference type="InterPro" id="IPR001351">
    <property type="entry name" value="Ribosomal_uS3_C"/>
</dbReference>
<evidence type="ECO:0000256" key="3">
    <source>
        <dbReference type="ARBA" id="ARBA00022884"/>
    </source>
</evidence>
<sequence>MGQKINPKGFRIGTTFTWGSRWFADSRRYKHLLLQDAKLRSLLFARLKSAGLAAVDIERSINKVKITLFVSRPGVVIGRGGAGLDDLKKYIEKTVLTETGFVNPYERGSKMSQEANRSKVEVAVEPVKEPNLNAHLVATNVADQLIKRMPYKRICNQAVERAMTAGAKGVRVLLSGRINGAEIHRREKFQSGTVPLSTIREEIDFAIVPALTKSGYIGVKVWICRKG</sequence>
<feature type="domain" description="KH type-2" evidence="9">
    <location>
        <begin position="39"/>
        <end position="128"/>
    </location>
</feature>
<dbReference type="InterPro" id="IPR005704">
    <property type="entry name" value="Ribosomal_uS3_bac-typ"/>
</dbReference>
<comment type="caution">
    <text evidence="10">The sequence shown here is derived from an EMBL/GenBank/DDBJ whole genome shotgun (WGS) entry which is preliminary data.</text>
</comment>
<dbReference type="AlphaFoldDB" id="A0A0G1VYL0"/>
<evidence type="ECO:0000259" key="9">
    <source>
        <dbReference type="PROSITE" id="PS50823"/>
    </source>
</evidence>
<dbReference type="GO" id="GO:0006412">
    <property type="term" value="P:translation"/>
    <property type="evidence" value="ECO:0007669"/>
    <property type="project" value="UniProtKB-UniRule"/>
</dbReference>
<dbReference type="PANTHER" id="PTHR11760:SF19">
    <property type="entry name" value="SMALL RIBOSOMAL SUBUNIT PROTEIN US3C"/>
    <property type="match status" value="1"/>
</dbReference>
<evidence type="ECO:0000256" key="5">
    <source>
        <dbReference type="ARBA" id="ARBA00023274"/>
    </source>
</evidence>
<evidence type="ECO:0000313" key="10">
    <source>
        <dbReference type="EMBL" id="KKW11430.1"/>
    </source>
</evidence>
<dbReference type="CDD" id="cd02412">
    <property type="entry name" value="KH-II_30S_S3"/>
    <property type="match status" value="1"/>
</dbReference>
<dbReference type="PANTHER" id="PTHR11760">
    <property type="entry name" value="30S/40S RIBOSOMAL PROTEIN S3"/>
    <property type="match status" value="1"/>
</dbReference>
<dbReference type="GO" id="GO:0019843">
    <property type="term" value="F:rRNA binding"/>
    <property type="evidence" value="ECO:0007669"/>
    <property type="project" value="UniProtKB-UniRule"/>
</dbReference>
<dbReference type="GO" id="GO:0003735">
    <property type="term" value="F:structural constituent of ribosome"/>
    <property type="evidence" value="ECO:0007669"/>
    <property type="project" value="InterPro"/>
</dbReference>
<keyword evidence="2 8" id="KW-0699">rRNA-binding</keyword>
<evidence type="ECO:0000256" key="7">
    <source>
        <dbReference type="ARBA" id="ARBA00035257"/>
    </source>
</evidence>
<dbReference type="HAMAP" id="MF_01309_B">
    <property type="entry name" value="Ribosomal_uS3_B"/>
    <property type="match status" value="1"/>
</dbReference>
<dbReference type="InterPro" id="IPR015946">
    <property type="entry name" value="KH_dom-like_a/b"/>
</dbReference>
<comment type="subunit">
    <text evidence="8">Part of the 30S ribosomal subunit. Forms a tight complex with proteins S10 and S14.</text>
</comment>
<dbReference type="InterPro" id="IPR036419">
    <property type="entry name" value="Ribosomal_S3_C_sf"/>
</dbReference>
<dbReference type="InterPro" id="IPR009019">
    <property type="entry name" value="KH_sf_prok-type"/>
</dbReference>
<dbReference type="GO" id="GO:0003729">
    <property type="term" value="F:mRNA binding"/>
    <property type="evidence" value="ECO:0007669"/>
    <property type="project" value="UniProtKB-UniRule"/>
</dbReference>
<evidence type="ECO:0000256" key="4">
    <source>
        <dbReference type="ARBA" id="ARBA00022980"/>
    </source>
</evidence>
<dbReference type="PROSITE" id="PS50823">
    <property type="entry name" value="KH_TYPE_2"/>
    <property type="match status" value="1"/>
</dbReference>
<gene>
    <name evidence="8" type="primary">rpsC</name>
    <name evidence="10" type="ORF">UY48_C0019G0011</name>
</gene>
<evidence type="ECO:0000256" key="8">
    <source>
        <dbReference type="HAMAP-Rule" id="MF_01309"/>
    </source>
</evidence>
<proteinExistence type="inferred from homology"/>
<comment type="similarity">
    <text evidence="1 8">Belongs to the universal ribosomal protein uS3 family.</text>
</comment>
<evidence type="ECO:0000256" key="6">
    <source>
        <dbReference type="ARBA" id="ARBA00024998"/>
    </source>
</evidence>
<reference evidence="10 11" key="1">
    <citation type="journal article" date="2015" name="Nature">
        <title>rRNA introns, odd ribosomes, and small enigmatic genomes across a large radiation of phyla.</title>
        <authorList>
            <person name="Brown C.T."/>
            <person name="Hug L.A."/>
            <person name="Thomas B.C."/>
            <person name="Sharon I."/>
            <person name="Castelle C.J."/>
            <person name="Singh A."/>
            <person name="Wilkins M.J."/>
            <person name="Williams K.H."/>
            <person name="Banfield J.F."/>
        </authorList>
    </citation>
    <scope>NUCLEOTIDE SEQUENCE [LARGE SCALE GENOMIC DNA]</scope>
</reference>